<dbReference type="RefSeq" id="WP_167434901.1">
    <property type="nucleotide sequence ID" value="NZ_QGTZ01000024.1"/>
</dbReference>
<reference evidence="4 5" key="1">
    <citation type="submission" date="2018-05" db="EMBL/GenBank/DDBJ databases">
        <title>Freshwater and sediment microbial communities from various areas in North America, analyzing microbe dynamics in response to fracking.</title>
        <authorList>
            <person name="Lamendella R."/>
        </authorList>
    </citation>
    <scope>NUCLEOTIDE SEQUENCE [LARGE SCALE GENOMIC DNA]</scope>
    <source>
        <strain evidence="4 5">DB-3</strain>
    </source>
</reference>
<gene>
    <name evidence="4" type="ORF">DET56_12451</name>
</gene>
<dbReference type="Proteomes" id="UP000247078">
    <property type="component" value="Unassembled WGS sequence"/>
</dbReference>
<name>A0A855XN69_9BACL</name>
<dbReference type="SMART" id="SM00850">
    <property type="entry name" value="LytTR"/>
    <property type="match status" value="1"/>
</dbReference>
<dbReference type="InterPro" id="IPR046947">
    <property type="entry name" value="LytR-like"/>
</dbReference>
<accession>A0A855XN69</accession>
<feature type="domain" description="HTH LytTR-type" evidence="3">
    <location>
        <begin position="134"/>
        <end position="241"/>
    </location>
</feature>
<dbReference type="GO" id="GO:0000156">
    <property type="term" value="F:phosphorelay response regulator activity"/>
    <property type="evidence" value="ECO:0007669"/>
    <property type="project" value="InterPro"/>
</dbReference>
<keyword evidence="1" id="KW-0597">Phosphoprotein</keyword>
<dbReference type="EMBL" id="QGTZ01000024">
    <property type="protein sequence ID" value="PWW32701.1"/>
    <property type="molecule type" value="Genomic_DNA"/>
</dbReference>
<evidence type="ECO:0000313" key="4">
    <source>
        <dbReference type="EMBL" id="PWW32701.1"/>
    </source>
</evidence>
<dbReference type="SUPFAM" id="SSF52172">
    <property type="entry name" value="CheY-like"/>
    <property type="match status" value="1"/>
</dbReference>
<dbReference type="Pfam" id="PF00072">
    <property type="entry name" value="Response_reg"/>
    <property type="match status" value="1"/>
</dbReference>
<dbReference type="InterPro" id="IPR001789">
    <property type="entry name" value="Sig_transdc_resp-reg_receiver"/>
</dbReference>
<dbReference type="PANTHER" id="PTHR37299">
    <property type="entry name" value="TRANSCRIPTIONAL REGULATOR-RELATED"/>
    <property type="match status" value="1"/>
</dbReference>
<dbReference type="InterPro" id="IPR011006">
    <property type="entry name" value="CheY-like_superfamily"/>
</dbReference>
<dbReference type="Pfam" id="PF04397">
    <property type="entry name" value="LytTR"/>
    <property type="match status" value="1"/>
</dbReference>
<evidence type="ECO:0000256" key="1">
    <source>
        <dbReference type="PROSITE-ProRule" id="PRU00169"/>
    </source>
</evidence>
<organism evidence="4 5">
    <name type="scientific">Paenibacillus pabuli</name>
    <dbReference type="NCBI Taxonomy" id="1472"/>
    <lineage>
        <taxon>Bacteria</taxon>
        <taxon>Bacillati</taxon>
        <taxon>Bacillota</taxon>
        <taxon>Bacilli</taxon>
        <taxon>Bacillales</taxon>
        <taxon>Paenibacillaceae</taxon>
        <taxon>Paenibacillus</taxon>
    </lineage>
</organism>
<feature type="modified residue" description="4-aspartylphosphate" evidence="1">
    <location>
        <position position="57"/>
    </location>
</feature>
<dbReference type="AlphaFoldDB" id="A0A855XN69"/>
<protein>
    <submittedName>
        <fullName evidence="4">LytTR family two component transcriptional regulator</fullName>
    </submittedName>
</protein>
<proteinExistence type="predicted"/>
<evidence type="ECO:0000259" key="3">
    <source>
        <dbReference type="PROSITE" id="PS50930"/>
    </source>
</evidence>
<comment type="caution">
    <text evidence="4">The sequence shown here is derived from an EMBL/GenBank/DDBJ whole genome shotgun (WGS) entry which is preliminary data.</text>
</comment>
<dbReference type="PANTHER" id="PTHR37299:SF1">
    <property type="entry name" value="STAGE 0 SPORULATION PROTEIN A HOMOLOG"/>
    <property type="match status" value="1"/>
</dbReference>
<dbReference type="PROSITE" id="PS50930">
    <property type="entry name" value="HTH_LYTTR"/>
    <property type="match status" value="1"/>
</dbReference>
<evidence type="ECO:0000259" key="2">
    <source>
        <dbReference type="PROSITE" id="PS50110"/>
    </source>
</evidence>
<dbReference type="SMART" id="SM00448">
    <property type="entry name" value="REC"/>
    <property type="match status" value="1"/>
</dbReference>
<dbReference type="Gene3D" id="3.40.50.2300">
    <property type="match status" value="1"/>
</dbReference>
<dbReference type="PROSITE" id="PS50110">
    <property type="entry name" value="RESPONSE_REGULATORY"/>
    <property type="match status" value="1"/>
</dbReference>
<dbReference type="InterPro" id="IPR007492">
    <property type="entry name" value="LytTR_DNA-bd_dom"/>
</dbReference>
<feature type="domain" description="Response regulatory" evidence="2">
    <location>
        <begin position="6"/>
        <end position="120"/>
    </location>
</feature>
<sequence>MNQQLDVLLVDDERISLDILQSSLKVFNYINVVGEVTNGNDVIKYLQQYEVDVIFLDIMMQDVNGFELAEHIQSIYPDVLLVFLTGNVDFALGGYEYRPVDFLIKPVPLLRLERALSKVRELKYSTKERKASQIGIHVEGGMEIINISDITYIEKSGRKVYICCEGGKKIHSSDSLQKLESVFAEYNFFRSHQSFLVPLERIESIHIDDFKRSYRLRLKNVKDILPLSRDKHSELKKCLSRKGMKFH</sequence>
<dbReference type="GO" id="GO:0003677">
    <property type="term" value="F:DNA binding"/>
    <property type="evidence" value="ECO:0007669"/>
    <property type="project" value="InterPro"/>
</dbReference>
<dbReference type="Gene3D" id="2.40.50.1020">
    <property type="entry name" value="LytTr DNA-binding domain"/>
    <property type="match status" value="1"/>
</dbReference>
<evidence type="ECO:0000313" key="5">
    <source>
        <dbReference type="Proteomes" id="UP000247078"/>
    </source>
</evidence>